<evidence type="ECO:0000256" key="1">
    <source>
        <dbReference type="ARBA" id="ARBA00022813"/>
    </source>
</evidence>
<sequence>MPKMPLNNEKERERILVYGEPGVGKTYMYLCILRDNPDVKGYIIDTDDGVRKTLHEFPESLHDRIEYYLCATFKEVKSAFEEIKNKITQDDWLIIEQLGQHWEKAQAYYIKEVFKENIGEYYLEMRRRLVDAKNKNSQAKLDGWKDWCVSADTEIMTKEGWKTHDRLHIGEKVMVLNPETKKSSFEPLIDIYIGKKEERGLYKMKSRNHDSISTGKHRWLVFPKPTEFNTLQHRKHLTLNEQVQVTGFKTTDTLSSVDKIPLTAQYDGFLIDPRYSTSFVELMAWFWTEDGYSTGEISQRDINKVEMIRNCLETEYGKPGGMGWHGKNNILWNEKLRKDGVTIFKISKKIVKELLDVCPNKNPTKEFILSLTEKQLHRFIDISIIGDGTIHRPKCSHSKHSYFHQSNKKRVDTFEFACALAGMATNTYKRKVHNSSFGKGDKWIVSILSRKVINLPKKVEKIRYNDIVWCPSTPSGTWLAKRNGQVFYTGNSVIKKLHNDDFMDIVTRQVQCNILATSSAVRLDSDDDTDIKSTYVKVGYRPEGEKHNGYRFDTILFLWKQDEKYYIESVKNRGQNAFNKTQLIRDSAYNTYLVSSEKKQSVWVSTQEQHGQYIP</sequence>
<protein>
    <submittedName>
        <fullName evidence="3">Putative ATPase domain containing protein</fullName>
    </submittedName>
</protein>
<dbReference type="InterPro" id="IPR006141">
    <property type="entry name" value="Intein_N"/>
</dbReference>
<dbReference type="SUPFAM" id="SSF51294">
    <property type="entry name" value="Hedgehog/intein (Hint) domain"/>
    <property type="match status" value="1"/>
</dbReference>
<dbReference type="SUPFAM" id="SSF52540">
    <property type="entry name" value="P-loop containing nucleoside triphosphate hydrolases"/>
    <property type="match status" value="1"/>
</dbReference>
<dbReference type="EMBL" id="MT144220">
    <property type="protein sequence ID" value="QJA50843.1"/>
    <property type="molecule type" value="Genomic_DNA"/>
</dbReference>
<accession>A0A6H1ZSD7</accession>
<dbReference type="PROSITE" id="PS50817">
    <property type="entry name" value="INTEIN_N_TER"/>
    <property type="match status" value="1"/>
</dbReference>
<organism evidence="3">
    <name type="scientific">viral metagenome</name>
    <dbReference type="NCBI Taxonomy" id="1070528"/>
    <lineage>
        <taxon>unclassified sequences</taxon>
        <taxon>metagenomes</taxon>
        <taxon>organismal metagenomes</taxon>
    </lineage>
</organism>
<reference evidence="3" key="1">
    <citation type="submission" date="2020-03" db="EMBL/GenBank/DDBJ databases">
        <title>The deep terrestrial virosphere.</title>
        <authorList>
            <person name="Holmfeldt K."/>
            <person name="Nilsson E."/>
            <person name="Simone D."/>
            <person name="Lopez-Fernandez M."/>
            <person name="Wu X."/>
            <person name="de Brujin I."/>
            <person name="Lundin D."/>
            <person name="Andersson A."/>
            <person name="Bertilsson S."/>
            <person name="Dopson M."/>
        </authorList>
    </citation>
    <scope>NUCLEOTIDE SEQUENCE</scope>
    <source>
        <strain evidence="3">TM448A01908</strain>
    </source>
</reference>
<dbReference type="InterPro" id="IPR036844">
    <property type="entry name" value="Hint_dom_sf"/>
</dbReference>
<dbReference type="InterPro" id="IPR027434">
    <property type="entry name" value="Homing_endonucl"/>
</dbReference>
<dbReference type="Gene3D" id="3.10.28.10">
    <property type="entry name" value="Homing endonucleases"/>
    <property type="match status" value="1"/>
</dbReference>
<evidence type="ECO:0000256" key="2">
    <source>
        <dbReference type="ARBA" id="ARBA00023000"/>
    </source>
</evidence>
<proteinExistence type="predicted"/>
<dbReference type="Gene3D" id="3.40.50.300">
    <property type="entry name" value="P-loop containing nucleotide triphosphate hydrolases"/>
    <property type="match status" value="1"/>
</dbReference>
<evidence type="ECO:0000313" key="3">
    <source>
        <dbReference type="EMBL" id="QJA50843.1"/>
    </source>
</evidence>
<gene>
    <name evidence="3" type="ORF">TM448A01908_0009</name>
</gene>
<dbReference type="Gene3D" id="2.170.16.10">
    <property type="entry name" value="Hedgehog/Intein (Hint) domain"/>
    <property type="match status" value="1"/>
</dbReference>
<dbReference type="GO" id="GO:0016539">
    <property type="term" value="P:intein-mediated protein splicing"/>
    <property type="evidence" value="ECO:0007669"/>
    <property type="project" value="InterPro"/>
</dbReference>
<keyword evidence="1" id="KW-0068">Autocatalytic cleavage</keyword>
<keyword evidence="2" id="KW-0651">Protein splicing</keyword>
<dbReference type="AlphaFoldDB" id="A0A6H1ZSD7"/>
<dbReference type="InterPro" id="IPR027417">
    <property type="entry name" value="P-loop_NTPase"/>
</dbReference>
<name>A0A6H1ZSD7_9ZZZZ</name>